<feature type="binding site" evidence="13">
    <location>
        <position position="269"/>
    </location>
    <ligand>
        <name>[4Fe-4S] cluster</name>
        <dbReference type="ChEBI" id="CHEBI:49883"/>
        <label>2</label>
    </ligand>
</feature>
<dbReference type="Gene3D" id="4.10.480.10">
    <property type="entry name" value="Cytochrome-c3 hydrogenase, C-terminal domain"/>
    <property type="match status" value="1"/>
</dbReference>
<feature type="binding site" evidence="13">
    <location>
        <position position="66"/>
    </location>
    <ligand>
        <name>[4Fe-4S] cluster</name>
        <dbReference type="ChEBI" id="CHEBI:49883"/>
        <label>1</label>
    </ligand>
</feature>
<evidence type="ECO:0000256" key="13">
    <source>
        <dbReference type="PIRSR" id="PIRSR000310-1"/>
    </source>
</evidence>
<feature type="binding site" evidence="13">
    <location>
        <position position="198"/>
    </location>
    <ligand>
        <name>[4Fe-4S] cluster</name>
        <dbReference type="ChEBI" id="CHEBI:49883"/>
        <label>1</label>
    </ligand>
</feature>
<dbReference type="GO" id="GO:0008901">
    <property type="term" value="F:ferredoxin hydrogenase activity"/>
    <property type="evidence" value="ECO:0007669"/>
    <property type="project" value="InterPro"/>
</dbReference>
<evidence type="ECO:0000256" key="6">
    <source>
        <dbReference type="ARBA" id="ARBA00022485"/>
    </source>
</evidence>
<dbReference type="PIRSF" id="PIRSF000310">
    <property type="entry name" value="NiFe_hyd_ssu"/>
    <property type="match status" value="1"/>
</dbReference>
<evidence type="ECO:0000256" key="8">
    <source>
        <dbReference type="ARBA" id="ARBA00022729"/>
    </source>
</evidence>
<feature type="domain" description="NADH:ubiquinone oxidoreductase-like 20kDa subunit" evidence="14">
    <location>
        <begin position="63"/>
        <end position="211"/>
    </location>
</feature>
<dbReference type="PROSITE" id="PS51318">
    <property type="entry name" value="TAT"/>
    <property type="match status" value="1"/>
</dbReference>
<dbReference type="InterPro" id="IPR019546">
    <property type="entry name" value="TAT_signal_bac_arc"/>
</dbReference>
<dbReference type="PANTHER" id="PTHR30013:SF7">
    <property type="entry name" value="HYDROGENASE-2 SMALL CHAIN"/>
    <property type="match status" value="1"/>
</dbReference>
<evidence type="ECO:0000256" key="1">
    <source>
        <dbReference type="ARBA" id="ARBA00001927"/>
    </source>
</evidence>
<evidence type="ECO:0000256" key="7">
    <source>
        <dbReference type="ARBA" id="ARBA00022723"/>
    </source>
</evidence>
<evidence type="ECO:0000256" key="4">
    <source>
        <dbReference type="ARBA" id="ARBA00006605"/>
    </source>
</evidence>
<dbReference type="InterPro" id="IPR037148">
    <property type="entry name" value="NiFe-Hase_small_C_sf"/>
</dbReference>
<dbReference type="InterPro" id="IPR027394">
    <property type="entry name" value="Cytochrome-c3_hydrogenase_C"/>
</dbReference>
<accession>A0A7C5KD61</accession>
<comment type="subcellular location">
    <subcellularLocation>
        <location evidence="3">Cell envelope</location>
    </subcellularLocation>
</comment>
<proteinExistence type="inferred from homology"/>
<evidence type="ECO:0000259" key="15">
    <source>
        <dbReference type="Pfam" id="PF14720"/>
    </source>
</evidence>
<evidence type="ECO:0000256" key="11">
    <source>
        <dbReference type="ARBA" id="ARBA00023014"/>
    </source>
</evidence>
<dbReference type="Pfam" id="PF14720">
    <property type="entry name" value="NiFe_hyd_SSU_C"/>
    <property type="match status" value="1"/>
</dbReference>
<feature type="binding site" evidence="13">
    <location>
        <position position="63"/>
    </location>
    <ligand>
        <name>[4Fe-4S] cluster</name>
        <dbReference type="ChEBI" id="CHEBI:49883"/>
        <label>1</label>
    </ligand>
</feature>
<organism evidence="16">
    <name type="scientific">Thermodesulfobium narugense</name>
    <dbReference type="NCBI Taxonomy" id="184064"/>
    <lineage>
        <taxon>Bacteria</taxon>
        <taxon>Pseudomonadati</taxon>
        <taxon>Thermodesulfobiota</taxon>
        <taxon>Thermodesulfobiia</taxon>
        <taxon>Thermodesulfobiales</taxon>
        <taxon>Thermodesulfobiaceae</taxon>
        <taxon>Thermodesulfobium</taxon>
    </lineage>
</organism>
<feature type="binding site" evidence="13">
    <location>
        <position position="278"/>
    </location>
    <ligand>
        <name>[3Fe-4S] cluster</name>
        <dbReference type="ChEBI" id="CHEBI:21137"/>
    </ligand>
</feature>
<dbReference type="GO" id="GO:0009061">
    <property type="term" value="P:anaerobic respiration"/>
    <property type="evidence" value="ECO:0007669"/>
    <property type="project" value="TreeGrafter"/>
</dbReference>
<feature type="domain" description="Cytochrome-c3 hydrogenase C-terminal" evidence="15">
    <location>
        <begin position="231"/>
        <end position="313"/>
    </location>
</feature>
<dbReference type="NCBIfam" id="TIGR00391">
    <property type="entry name" value="hydA"/>
    <property type="match status" value="1"/>
</dbReference>
<feature type="binding site" evidence="13">
    <location>
        <position position="300"/>
    </location>
    <ligand>
        <name>[3Fe-4S] cluster</name>
        <dbReference type="ChEBI" id="CHEBI:21137"/>
    </ligand>
</feature>
<dbReference type="GO" id="GO:0044569">
    <property type="term" value="C:[Ni-Fe] hydrogenase complex"/>
    <property type="evidence" value="ECO:0007669"/>
    <property type="project" value="TreeGrafter"/>
</dbReference>
<feature type="binding site" evidence="13">
    <location>
        <position position="166"/>
    </location>
    <ligand>
        <name>[4Fe-4S] cluster</name>
        <dbReference type="ChEBI" id="CHEBI:49883"/>
        <label>1</label>
    </ligand>
</feature>
<dbReference type="InterPro" id="IPR006311">
    <property type="entry name" value="TAT_signal"/>
</dbReference>
<dbReference type="GO" id="GO:0051539">
    <property type="term" value="F:4 iron, 4 sulfur cluster binding"/>
    <property type="evidence" value="ECO:0007669"/>
    <property type="project" value="UniProtKB-KW"/>
</dbReference>
<feature type="binding site" evidence="13">
    <location>
        <position position="263"/>
    </location>
    <ligand>
        <name>[4Fe-4S] cluster</name>
        <dbReference type="ChEBI" id="CHEBI:49883"/>
        <label>2</label>
    </ligand>
</feature>
<keyword evidence="11 13" id="KW-0411">Iron-sulfur</keyword>
<dbReference type="InterPro" id="IPR001821">
    <property type="entry name" value="NiFe_hydrogenase_ssu"/>
</dbReference>
<reference evidence="16" key="1">
    <citation type="journal article" date="2020" name="mSystems">
        <title>Genome- and Community-Level Interaction Insights into Carbon Utilization and Element Cycling Functions of Hydrothermarchaeota in Hydrothermal Sediment.</title>
        <authorList>
            <person name="Zhou Z."/>
            <person name="Liu Y."/>
            <person name="Xu W."/>
            <person name="Pan J."/>
            <person name="Luo Z.H."/>
            <person name="Li M."/>
        </authorList>
    </citation>
    <scope>NUCLEOTIDE SEQUENCE [LARGE SCALE GENOMIC DNA]</scope>
    <source>
        <strain evidence="16">SpSt-1019</strain>
    </source>
</reference>
<comment type="subunit">
    <text evidence="5">Heterodimer of a large and a small subunit.</text>
</comment>
<feature type="binding site" evidence="13">
    <location>
        <position position="239"/>
    </location>
    <ligand>
        <name>[4Fe-4S] cluster</name>
        <dbReference type="ChEBI" id="CHEBI:49883"/>
        <label>2</label>
    </ligand>
</feature>
<dbReference type="PRINTS" id="PR00614">
    <property type="entry name" value="NIHGNASESMLL"/>
</dbReference>
<evidence type="ECO:0000313" key="16">
    <source>
        <dbReference type="EMBL" id="HHI65738.1"/>
    </source>
</evidence>
<comment type="cofactor">
    <cofactor evidence="2">
        <name>[4Fe-4S] cluster</name>
        <dbReference type="ChEBI" id="CHEBI:49883"/>
    </cofactor>
</comment>
<keyword evidence="9" id="KW-0560">Oxidoreductase</keyword>
<name>A0A7C5KD61_9BACT</name>
<dbReference type="PANTHER" id="PTHR30013">
    <property type="entry name" value="NIFE / NIFESE HYDROGENASE SMALL SUBUNIT FAMILY MEMBER"/>
    <property type="match status" value="1"/>
</dbReference>
<feature type="binding site" evidence="13">
    <location>
        <position position="297"/>
    </location>
    <ligand>
        <name>[3Fe-4S] cluster</name>
        <dbReference type="ChEBI" id="CHEBI:21137"/>
    </ligand>
</feature>
<keyword evidence="12 13" id="KW-0003">3Fe-4S</keyword>
<dbReference type="EMBL" id="DRUY01000141">
    <property type="protein sequence ID" value="HHI65738.1"/>
    <property type="molecule type" value="Genomic_DNA"/>
</dbReference>
<evidence type="ECO:0000256" key="12">
    <source>
        <dbReference type="ARBA" id="ARBA00023291"/>
    </source>
</evidence>
<dbReference type="SUPFAM" id="SSF56770">
    <property type="entry name" value="HydA/Nqo6-like"/>
    <property type="match status" value="1"/>
</dbReference>
<dbReference type="AlphaFoldDB" id="A0A7C5KD61"/>
<dbReference type="GO" id="GO:0016020">
    <property type="term" value="C:membrane"/>
    <property type="evidence" value="ECO:0007669"/>
    <property type="project" value="TreeGrafter"/>
</dbReference>
<dbReference type="GO" id="GO:0051538">
    <property type="term" value="F:3 iron, 4 sulfur cluster binding"/>
    <property type="evidence" value="ECO:0007669"/>
    <property type="project" value="UniProtKB-KW"/>
</dbReference>
<protein>
    <submittedName>
        <fullName evidence="16">Twin-arginine translocation signal domain-containing protein</fullName>
    </submittedName>
</protein>
<sequence>MKGVLFLLSSLAKRKVSRRDFMKACAAMAVYLGLSESFAPKIADAVENASKKTPVIWLEGQDCAGCSEAFLNLTEPTPAQIILDTISLKYHETVMFGTGYLADKALDEALKAGNYVLVVEGSIPTADPMFCTAGTMSDTNPARRPVVETLKEAYKKASVVIALGSCASWGGVVQDTPSKGRGVSDIVGKEKVINLPMCPCNPDHLVGTLVYYLTFKKAPPLDIHQRPLMFFGTLIHDNCPRRGHFERGEFVTNYGDPNQAEYCLYLKGCKGPFTFSDCPSRGFNDNVNWCIKASAPCAGCSQPEFYAGFSPLYEKSNDVNLPGIGGVPSETVGTVAAAVTALGVAAHLVGRSVFGKKKEGDK</sequence>
<dbReference type="GO" id="GO:0009055">
    <property type="term" value="F:electron transfer activity"/>
    <property type="evidence" value="ECO:0007669"/>
    <property type="project" value="TreeGrafter"/>
</dbReference>
<comment type="similarity">
    <text evidence="4">Belongs to the [NiFe]/[NiFeSe] hydrogenase small subunit family.</text>
</comment>
<evidence type="ECO:0000256" key="3">
    <source>
        <dbReference type="ARBA" id="ARBA00004196"/>
    </source>
</evidence>
<dbReference type="NCBIfam" id="TIGR01409">
    <property type="entry name" value="TAT_signal_seq"/>
    <property type="match status" value="1"/>
</dbReference>
<gene>
    <name evidence="16" type="ORF">ENL70_04235</name>
</gene>
<evidence type="ECO:0000256" key="2">
    <source>
        <dbReference type="ARBA" id="ARBA00001966"/>
    </source>
</evidence>
<evidence type="ECO:0000256" key="5">
    <source>
        <dbReference type="ARBA" id="ARBA00011771"/>
    </source>
</evidence>
<keyword evidence="7 13" id="KW-0479">Metal-binding</keyword>
<feature type="binding site" evidence="13">
    <location>
        <position position="236"/>
    </location>
    <ligand>
        <name>[4Fe-4S] cluster</name>
        <dbReference type="ChEBI" id="CHEBI:49883"/>
        <label>2</label>
    </ligand>
</feature>
<keyword evidence="8" id="KW-0732">Signal</keyword>
<dbReference type="Pfam" id="PF01058">
    <property type="entry name" value="Oxidored_q6"/>
    <property type="match status" value="1"/>
</dbReference>
<evidence type="ECO:0000259" key="14">
    <source>
        <dbReference type="Pfam" id="PF01058"/>
    </source>
</evidence>
<comment type="caution">
    <text evidence="16">The sequence shown here is derived from an EMBL/GenBank/DDBJ whole genome shotgun (WGS) entry which is preliminary data.</text>
</comment>
<dbReference type="InterPro" id="IPR037024">
    <property type="entry name" value="NiFe_Hase_small_N_sf"/>
</dbReference>
<dbReference type="GO" id="GO:0009375">
    <property type="term" value="C:ferredoxin hydrogenase complex"/>
    <property type="evidence" value="ECO:0007669"/>
    <property type="project" value="InterPro"/>
</dbReference>
<dbReference type="GO" id="GO:0030313">
    <property type="term" value="C:cell envelope"/>
    <property type="evidence" value="ECO:0007669"/>
    <property type="project" value="UniProtKB-SubCell"/>
</dbReference>
<dbReference type="Gene3D" id="3.40.50.700">
    <property type="entry name" value="NADH:ubiquinone oxidoreductase-like, 20kDa subunit"/>
    <property type="match status" value="1"/>
</dbReference>
<keyword evidence="6 13" id="KW-0004">4Fe-4S</keyword>
<evidence type="ECO:0000256" key="9">
    <source>
        <dbReference type="ARBA" id="ARBA00023002"/>
    </source>
</evidence>
<keyword evidence="10 13" id="KW-0408">Iron</keyword>
<dbReference type="GO" id="GO:0046872">
    <property type="term" value="F:metal ion binding"/>
    <property type="evidence" value="ECO:0007669"/>
    <property type="project" value="UniProtKB-KW"/>
</dbReference>
<evidence type="ECO:0000256" key="10">
    <source>
        <dbReference type="ARBA" id="ARBA00023004"/>
    </source>
</evidence>
<comment type="cofactor">
    <cofactor evidence="1">
        <name>[3Fe-4S] cluster</name>
        <dbReference type="ChEBI" id="CHEBI:21137"/>
    </cofactor>
</comment>
<dbReference type="InterPro" id="IPR006137">
    <property type="entry name" value="NADH_UbQ_OxRdtase-like_20kDa"/>
</dbReference>